<dbReference type="EMBL" id="PGGM01000015">
    <property type="protein sequence ID" value="PSH60951.1"/>
    <property type="molecule type" value="Genomic_DNA"/>
</dbReference>
<accession>A0A2P7B3B5</accession>
<comment type="caution">
    <text evidence="1">The sequence shown here is derived from an EMBL/GenBank/DDBJ whole genome shotgun (WGS) entry which is preliminary data.</text>
</comment>
<keyword evidence="2" id="KW-1185">Reference proteome</keyword>
<evidence type="ECO:0000313" key="2">
    <source>
        <dbReference type="Proteomes" id="UP000241764"/>
    </source>
</evidence>
<sequence>MTLQISSTEGESILIGFTISTRIEACSGTKPPHRETCGGDDDEASLKFEKKLVVAGHYTPELLELCEEALKLGRVPAEPPVASVRAAKFGSRRMTGIAPAFRKVS</sequence>
<dbReference type="AlphaFoldDB" id="A0A2P7B3B5"/>
<organism evidence="1 2">
    <name type="scientific">Phyllobacterium sophorae</name>
    <dbReference type="NCBI Taxonomy" id="1520277"/>
    <lineage>
        <taxon>Bacteria</taxon>
        <taxon>Pseudomonadati</taxon>
        <taxon>Pseudomonadota</taxon>
        <taxon>Alphaproteobacteria</taxon>
        <taxon>Hyphomicrobiales</taxon>
        <taxon>Phyllobacteriaceae</taxon>
        <taxon>Phyllobacterium</taxon>
    </lineage>
</organism>
<name>A0A2P7B3B5_9HYPH</name>
<dbReference type="Proteomes" id="UP000241764">
    <property type="component" value="Unassembled WGS sequence"/>
</dbReference>
<proteinExistence type="predicted"/>
<protein>
    <submittedName>
        <fullName evidence="1">Uncharacterized protein</fullName>
    </submittedName>
</protein>
<gene>
    <name evidence="1" type="ORF">CU103_25695</name>
</gene>
<evidence type="ECO:0000313" key="1">
    <source>
        <dbReference type="EMBL" id="PSH60951.1"/>
    </source>
</evidence>
<reference evidence="2" key="1">
    <citation type="submission" date="2017-11" db="EMBL/GenBank/DDBJ databases">
        <authorList>
            <person name="Kuznetsova I."/>
            <person name="Sazanova A."/>
            <person name="Chirak E."/>
            <person name="Safronova V."/>
            <person name="Willems A."/>
        </authorList>
    </citation>
    <scope>NUCLEOTIDE SEQUENCE [LARGE SCALE GENOMIC DNA]</scope>
    <source>
        <strain evidence="2">CCBAU 03422</strain>
    </source>
</reference>